<evidence type="ECO:0000256" key="1">
    <source>
        <dbReference type="SAM" id="SignalP"/>
    </source>
</evidence>
<dbReference type="RefSeq" id="WP_164709743.1">
    <property type="nucleotide sequence ID" value="NZ_CP031165.1"/>
</dbReference>
<feature type="domain" description="PKD" evidence="2">
    <location>
        <begin position="464"/>
        <end position="521"/>
    </location>
</feature>
<sequence length="814" mass="83480">MRWSAVLVLALLLLGATPPPPVSPLSGVMRGTADTTVDETVDRLLALPYTPLYQPQGADSAFGEDDYPAAFPVTDTAGGPCCSGPVPDQPPLADLAPPFADFPASFDRIQLTSADGTPLHAMISVVPGAPGIVVAQGFNTNGKHSIVRYAAFLAANGYSVIAPDHRDMGREWVRGGSWHPSGERRGQTIGWKEAQDFLAAATELHDRGVPAIGMLGFSEGAQNTLLALAEDHDGIIDAVMTFSGPADQATQSTRNDVATAALLTTVVNNPDPCGYLAEVGAREEFSASPNHILRHGSAVDAVDGIIGGADVDRVPGVHFYAADDTLVQDYHATLLASRTNALAHHRTVLVQAGNHAYFYDRWWTQAAALEWFGTWLDPDGTTTAAPTVAQPAGGTPLADQTLDLSAVTRADGDAERRPVDACPAADDAIEPTALARAIVTDEGAVTVDLRRSWAGWDDHTITGWSVDWDDGTTDEGDALSDGLVSHTFDDPGPRTIVVTVTDDTGATDRAHVAVDVPGRVQRLAGPGRVATALAVSRATFEAADRVIVASAGGFADALAAAPLAFQLGSPILLVGDTLDPAVVAELIRLRALEVQLVGGPAAIGEDVEVGLVEAGFVVHRVGGGDRYETAALLAAEVGDAADGVLVVDGNAFADAVAASALAARGGLPLLLVDGGPTGSVPASTAAALAMLAPARVTVVGGESVVSAQVADALGTTDRLAGPDRYATSAAVADASLALGLESTRTWLATGRDFPDALAVGVAAARAGDVVLLVDGTAPTDATMAWMADHDVTRIALAGGEAAITPSSVDTILPG</sequence>
<keyword evidence="4" id="KW-1185">Reference proteome</keyword>
<accession>A0A346XRK5</accession>
<dbReference type="EMBL" id="CP031165">
    <property type="protein sequence ID" value="AXV04852.1"/>
    <property type="molecule type" value="Genomic_DNA"/>
</dbReference>
<evidence type="ECO:0000259" key="2">
    <source>
        <dbReference type="PROSITE" id="PS50093"/>
    </source>
</evidence>
<dbReference type="InterPro" id="IPR013783">
    <property type="entry name" value="Ig-like_fold"/>
</dbReference>
<dbReference type="Gene3D" id="2.60.40.10">
    <property type="entry name" value="Immunoglobulins"/>
    <property type="match status" value="1"/>
</dbReference>
<dbReference type="CDD" id="cd00146">
    <property type="entry name" value="PKD"/>
    <property type="match status" value="1"/>
</dbReference>
<dbReference type="Gene3D" id="3.40.50.12090">
    <property type="match status" value="2"/>
</dbReference>
<dbReference type="PANTHER" id="PTHR30032">
    <property type="entry name" value="N-ACETYLMURAMOYL-L-ALANINE AMIDASE-RELATED"/>
    <property type="match status" value="1"/>
</dbReference>
<dbReference type="InterPro" id="IPR029058">
    <property type="entry name" value="AB_hydrolase_fold"/>
</dbReference>
<dbReference type="Gene3D" id="3.40.50.1820">
    <property type="entry name" value="alpha/beta hydrolase"/>
    <property type="match status" value="1"/>
</dbReference>
<proteinExistence type="predicted"/>
<dbReference type="Pfam" id="PF18911">
    <property type="entry name" value="PKD_4"/>
    <property type="match status" value="1"/>
</dbReference>
<dbReference type="GO" id="GO:0005975">
    <property type="term" value="P:carbohydrate metabolic process"/>
    <property type="evidence" value="ECO:0007669"/>
    <property type="project" value="UniProtKB-ARBA"/>
</dbReference>
<evidence type="ECO:0000313" key="4">
    <source>
        <dbReference type="Proteomes" id="UP000264006"/>
    </source>
</evidence>
<dbReference type="Pfam" id="PF04122">
    <property type="entry name" value="CW_binding_2"/>
    <property type="match status" value="3"/>
</dbReference>
<dbReference type="SUPFAM" id="SSF49299">
    <property type="entry name" value="PKD domain"/>
    <property type="match status" value="1"/>
</dbReference>
<dbReference type="PROSITE" id="PS50093">
    <property type="entry name" value="PKD"/>
    <property type="match status" value="1"/>
</dbReference>
<organism evidence="3 4">
    <name type="scientific">Euzebya pacifica</name>
    <dbReference type="NCBI Taxonomy" id="1608957"/>
    <lineage>
        <taxon>Bacteria</taxon>
        <taxon>Bacillati</taxon>
        <taxon>Actinomycetota</taxon>
        <taxon>Nitriliruptoria</taxon>
        <taxon>Euzebyales</taxon>
    </lineage>
</organism>
<dbReference type="AlphaFoldDB" id="A0A346XRK5"/>
<gene>
    <name evidence="3" type="ORF">DVS28_a0144</name>
</gene>
<keyword evidence="1" id="KW-0732">Signal</keyword>
<dbReference type="SUPFAM" id="SSF53474">
    <property type="entry name" value="alpha/beta-Hydrolases"/>
    <property type="match status" value="1"/>
</dbReference>
<dbReference type="InterPro" id="IPR007253">
    <property type="entry name" value="Cell_wall-bd_2"/>
</dbReference>
<dbReference type="InterPro" id="IPR035986">
    <property type="entry name" value="PKD_dom_sf"/>
</dbReference>
<feature type="chain" id="PRO_5038687519" evidence="1">
    <location>
        <begin position="23"/>
        <end position="814"/>
    </location>
</feature>
<reference evidence="3 4" key="1">
    <citation type="submission" date="2018-09" db="EMBL/GenBank/DDBJ databases">
        <title>Complete genome sequence of Euzebya sp. DY32-46 isolated from seawater of Pacific Ocean.</title>
        <authorList>
            <person name="Xu L."/>
            <person name="Wu Y.-H."/>
            <person name="Xu X.-W."/>
        </authorList>
    </citation>
    <scope>NUCLEOTIDE SEQUENCE [LARGE SCALE GENOMIC DNA]</scope>
    <source>
        <strain evidence="3 4">DY32-46</strain>
    </source>
</reference>
<name>A0A346XRK5_9ACTN</name>
<dbReference type="PANTHER" id="PTHR30032:SF8">
    <property type="entry name" value="GERMINATION-SPECIFIC N-ACETYLMURAMOYL-L-ALANINE AMIDASE"/>
    <property type="match status" value="1"/>
</dbReference>
<dbReference type="InterPro" id="IPR000601">
    <property type="entry name" value="PKD_dom"/>
</dbReference>
<dbReference type="InterPro" id="IPR051922">
    <property type="entry name" value="Bact_Sporulation_Assoc"/>
</dbReference>
<dbReference type="KEGG" id="euz:DVS28_a0144"/>
<dbReference type="Proteomes" id="UP000264006">
    <property type="component" value="Chromosome"/>
</dbReference>
<protein>
    <submittedName>
        <fullName evidence="3">N-acetylmuramoyl-L-alanine amidase</fullName>
    </submittedName>
</protein>
<evidence type="ECO:0000313" key="3">
    <source>
        <dbReference type="EMBL" id="AXV04852.1"/>
    </source>
</evidence>
<feature type="signal peptide" evidence="1">
    <location>
        <begin position="1"/>
        <end position="22"/>
    </location>
</feature>